<dbReference type="SMART" id="SM00854">
    <property type="entry name" value="PGA_cap"/>
    <property type="match status" value="1"/>
</dbReference>
<protein>
    <submittedName>
        <fullName evidence="3">Poly-gamma-glutamate synthesis protein (Capsule biosynthesis protein)</fullName>
    </submittedName>
</protein>
<evidence type="ECO:0000256" key="1">
    <source>
        <dbReference type="ARBA" id="ARBA00005662"/>
    </source>
</evidence>
<dbReference type="PANTHER" id="PTHR33393:SF11">
    <property type="entry name" value="POLYGLUTAMINE SYNTHESIS ACCESSORY PROTEIN RV0574C-RELATED"/>
    <property type="match status" value="1"/>
</dbReference>
<evidence type="ECO:0000259" key="2">
    <source>
        <dbReference type="SMART" id="SM00854"/>
    </source>
</evidence>
<dbReference type="RefSeq" id="WP_205017601.1">
    <property type="nucleotide sequence ID" value="NZ_JAFBEI010000034.1"/>
</dbReference>
<comment type="similarity">
    <text evidence="1">Belongs to the CapA family.</text>
</comment>
<proteinExistence type="inferred from homology"/>
<dbReference type="InterPro" id="IPR029052">
    <property type="entry name" value="Metallo-depent_PP-like"/>
</dbReference>
<evidence type="ECO:0000313" key="4">
    <source>
        <dbReference type="Proteomes" id="UP000809081"/>
    </source>
</evidence>
<organism evidence="3 4">
    <name type="scientific">Streptococcus saliviloxodontae</name>
    <dbReference type="NCBI Taxonomy" id="1349416"/>
    <lineage>
        <taxon>Bacteria</taxon>
        <taxon>Bacillati</taxon>
        <taxon>Bacillota</taxon>
        <taxon>Bacilli</taxon>
        <taxon>Lactobacillales</taxon>
        <taxon>Streptococcaceae</taxon>
        <taxon>Streptococcus</taxon>
    </lineage>
</organism>
<dbReference type="EMBL" id="JAFBEI010000034">
    <property type="protein sequence ID" value="MBM7636735.1"/>
    <property type="molecule type" value="Genomic_DNA"/>
</dbReference>
<evidence type="ECO:0000313" key="3">
    <source>
        <dbReference type="EMBL" id="MBM7636735.1"/>
    </source>
</evidence>
<feature type="domain" description="Capsule synthesis protein CapA" evidence="2">
    <location>
        <begin position="1"/>
        <end position="316"/>
    </location>
</feature>
<dbReference type="Proteomes" id="UP000809081">
    <property type="component" value="Unassembled WGS sequence"/>
</dbReference>
<gene>
    <name evidence="3" type="ORF">JOC31_001559</name>
</gene>
<accession>A0ABS2PMS9</accession>
<comment type="caution">
    <text evidence="3">The sequence shown here is derived from an EMBL/GenBank/DDBJ whole genome shotgun (WGS) entry which is preliminary data.</text>
</comment>
<dbReference type="InterPro" id="IPR052169">
    <property type="entry name" value="CW_Biosynth-Accessory"/>
</dbReference>
<dbReference type="SUPFAM" id="SSF56300">
    <property type="entry name" value="Metallo-dependent phosphatases"/>
    <property type="match status" value="1"/>
</dbReference>
<dbReference type="Pfam" id="PF09587">
    <property type="entry name" value="PGA_cap"/>
    <property type="match status" value="1"/>
</dbReference>
<keyword evidence="4" id="KW-1185">Reference proteome</keyword>
<sequence length="433" mass="48824">MIATGDSLFSSRRLKHRLPEDITSLFQEADLSFTNAEFTTPTKSRPVAAGRGYVTSVRPDTLGEFQSLGINYVSFANNHSGDFGIEGIRDTLEAARQYGLTPLGIGESLFEARKPVFYDHPEGRLAFITIDVTRSEVFIASDAGNGVPARPGVNALRFESHYQLPEEAFRQLAEIDEKLGTRASMIHGNVIETFDPDNTSHFKFGSLFEKYVQIEKGPDYRVKTIANPSDKSENLKQIQDAKKRADYVIVSIHTHEGKNEDWYHDYPADFVEEFSREAIDSGADVIIGHGAHMTRGVEIYKEKPIFYNLGSLLMEFEAGESIIPPEMYEAYGYSRDAVPSDLHGNRVKDQSGNFIGFYSDPVFSQNLIAEIEFTDKINFRLLPIDLHLTHDQVTKRGLPTISDDTNKQYILERLNSISYHASFELKDGWIKLK</sequence>
<dbReference type="PANTHER" id="PTHR33393">
    <property type="entry name" value="POLYGLUTAMINE SYNTHESIS ACCESSORY PROTEIN RV0574C-RELATED"/>
    <property type="match status" value="1"/>
</dbReference>
<dbReference type="InterPro" id="IPR019079">
    <property type="entry name" value="Capsule_synth_CapA"/>
</dbReference>
<reference evidence="3 4" key="1">
    <citation type="submission" date="2021-01" db="EMBL/GenBank/DDBJ databases">
        <title>Genomic Encyclopedia of Type Strains, Phase IV (KMG-IV): sequencing the most valuable type-strain genomes for metagenomic binning, comparative biology and taxonomic classification.</title>
        <authorList>
            <person name="Goeker M."/>
        </authorList>
    </citation>
    <scope>NUCLEOTIDE SEQUENCE [LARGE SCALE GENOMIC DNA]</scope>
    <source>
        <strain evidence="3 4">DSM 27513</strain>
    </source>
</reference>
<name>A0ABS2PMS9_9STRE</name>